<protein>
    <submittedName>
        <fullName evidence="4">Catechol dioxygenase</fullName>
    </submittedName>
</protein>
<dbReference type="GO" id="GO:0008199">
    <property type="term" value="F:ferric iron binding"/>
    <property type="evidence" value="ECO:0007669"/>
    <property type="project" value="InterPro"/>
</dbReference>
<accession>A0AAW2ZRZ4</accession>
<dbReference type="CDD" id="cd03457">
    <property type="entry name" value="intradiol_dioxygenase_like"/>
    <property type="match status" value="1"/>
</dbReference>
<keyword evidence="4" id="KW-0560">Oxidoreductase</keyword>
<keyword evidence="1" id="KW-1133">Transmembrane helix</keyword>
<feature type="signal peptide" evidence="2">
    <location>
        <begin position="1"/>
        <end position="22"/>
    </location>
</feature>
<comment type="caution">
    <text evidence="4">The sequence shown here is derived from an EMBL/GenBank/DDBJ whole genome shotgun (WGS) entry which is preliminary data.</text>
</comment>
<dbReference type="Proteomes" id="UP001431209">
    <property type="component" value="Unassembled WGS sequence"/>
</dbReference>
<keyword evidence="2" id="KW-0732">Signal</keyword>
<keyword evidence="1" id="KW-0472">Membrane</keyword>
<evidence type="ECO:0000313" key="4">
    <source>
        <dbReference type="EMBL" id="KAL0491519.1"/>
    </source>
</evidence>
<dbReference type="AlphaFoldDB" id="A0AAW2ZRZ4"/>
<dbReference type="GO" id="GO:0016702">
    <property type="term" value="F:oxidoreductase activity, acting on single donors with incorporation of molecular oxygen, incorporation of two atoms of oxygen"/>
    <property type="evidence" value="ECO:0007669"/>
    <property type="project" value="InterPro"/>
</dbReference>
<organism evidence="4 5">
    <name type="scientific">Acrasis kona</name>
    <dbReference type="NCBI Taxonomy" id="1008807"/>
    <lineage>
        <taxon>Eukaryota</taxon>
        <taxon>Discoba</taxon>
        <taxon>Heterolobosea</taxon>
        <taxon>Tetramitia</taxon>
        <taxon>Eutetramitia</taxon>
        <taxon>Acrasidae</taxon>
        <taxon>Acrasis</taxon>
    </lineage>
</organism>
<dbReference type="Gene3D" id="2.60.130.10">
    <property type="entry name" value="Aromatic compound dioxygenase"/>
    <property type="match status" value="1"/>
</dbReference>
<dbReference type="PANTHER" id="PTHR34315">
    <property type="match status" value="1"/>
</dbReference>
<dbReference type="InterPro" id="IPR015889">
    <property type="entry name" value="Intradiol_dOase_core"/>
</dbReference>
<evidence type="ECO:0000259" key="3">
    <source>
        <dbReference type="Pfam" id="PF00775"/>
    </source>
</evidence>
<gene>
    <name evidence="4" type="ORF">AKO1_003999</name>
</gene>
<proteinExistence type="predicted"/>
<dbReference type="SUPFAM" id="SSF49482">
    <property type="entry name" value="Aromatic compound dioxygenase"/>
    <property type="match status" value="1"/>
</dbReference>
<feature type="transmembrane region" description="Helical" evidence="1">
    <location>
        <begin position="238"/>
        <end position="263"/>
    </location>
</feature>
<keyword evidence="5" id="KW-1185">Reference proteome</keyword>
<keyword evidence="1" id="KW-0812">Transmembrane</keyword>
<dbReference type="EMBL" id="JAOPGA020001810">
    <property type="protein sequence ID" value="KAL0491519.1"/>
    <property type="molecule type" value="Genomic_DNA"/>
</dbReference>
<dbReference type="PANTHER" id="PTHR34315:SF1">
    <property type="entry name" value="INTRADIOL RING-CLEAVAGE DIOXYGENASES DOMAIN-CONTAINING PROTEIN-RELATED"/>
    <property type="match status" value="1"/>
</dbReference>
<feature type="chain" id="PRO_5043486884" evidence="2">
    <location>
        <begin position="23"/>
        <end position="293"/>
    </location>
</feature>
<sequence>MSRVLAIIIIFTLLHCLFTKEACVLTSEETVGPYYVENMPFRQDVREDRQGIPLKLNITVVDTNSECKPLPGAVVEIWHCDSQGVYSHYQAQSLGTGSQTDDSTFLRGKTYSDSKGVASFITIYPGWYEGRTVHIHVRVHFGGLIVHTGQLYFNETITDWVSKISPYSSHSIDIVSHAEDGIFNIDGLATAYFLGDSVSDGFTATVTAVVNSTNVPAAAGFGPGMRGPGILMFLSRHWMAVLAVILSIFVTISIGAVFVVWYIKRRNKKNMDMEPVEEILSADSPSFPLRQEL</sequence>
<keyword evidence="4" id="KW-0223">Dioxygenase</keyword>
<evidence type="ECO:0000313" key="5">
    <source>
        <dbReference type="Proteomes" id="UP001431209"/>
    </source>
</evidence>
<dbReference type="InterPro" id="IPR000627">
    <property type="entry name" value="Intradiol_dOase_C"/>
</dbReference>
<dbReference type="Pfam" id="PF00775">
    <property type="entry name" value="Dioxygenase_C"/>
    <property type="match status" value="1"/>
</dbReference>
<reference evidence="4 5" key="1">
    <citation type="submission" date="2024-03" db="EMBL/GenBank/DDBJ databases">
        <title>The Acrasis kona genome and developmental transcriptomes reveal deep origins of eukaryotic multicellular pathways.</title>
        <authorList>
            <person name="Sheikh S."/>
            <person name="Fu C.-J."/>
            <person name="Brown M.W."/>
            <person name="Baldauf S.L."/>
        </authorList>
    </citation>
    <scope>NUCLEOTIDE SEQUENCE [LARGE SCALE GENOMIC DNA]</scope>
    <source>
        <strain evidence="4 5">ATCC MYA-3509</strain>
    </source>
</reference>
<evidence type="ECO:0000256" key="2">
    <source>
        <dbReference type="SAM" id="SignalP"/>
    </source>
</evidence>
<evidence type="ECO:0000256" key="1">
    <source>
        <dbReference type="SAM" id="Phobius"/>
    </source>
</evidence>
<name>A0AAW2ZRZ4_9EUKA</name>
<feature type="domain" description="Intradiol ring-cleavage dioxygenases" evidence="3">
    <location>
        <begin position="32"/>
        <end position="132"/>
    </location>
</feature>